<organism evidence="1 2">
    <name type="scientific">Arthrobacter bussei</name>
    <dbReference type="NCBI Taxonomy" id="2594179"/>
    <lineage>
        <taxon>Bacteria</taxon>
        <taxon>Bacillati</taxon>
        <taxon>Actinomycetota</taxon>
        <taxon>Actinomycetes</taxon>
        <taxon>Micrococcales</taxon>
        <taxon>Micrococcaceae</taxon>
        <taxon>Arthrobacter</taxon>
    </lineage>
</organism>
<dbReference type="EMBL" id="VJXX01000002">
    <property type="protein sequence ID" value="MPY10881.1"/>
    <property type="molecule type" value="Genomic_DNA"/>
</dbReference>
<protein>
    <submittedName>
        <fullName evidence="1">Uncharacterized protein</fullName>
    </submittedName>
</protein>
<dbReference type="AlphaFoldDB" id="A0A7X1NQ30"/>
<name>A0A7X1NQ30_9MICC</name>
<evidence type="ECO:0000313" key="1">
    <source>
        <dbReference type="EMBL" id="MPY10881.1"/>
    </source>
</evidence>
<proteinExistence type="predicted"/>
<gene>
    <name evidence="1" type="ORF">FNH21_09150</name>
</gene>
<dbReference type="RefSeq" id="WP_152814528.1">
    <property type="nucleotide sequence ID" value="NZ_VJXX01000002.1"/>
</dbReference>
<dbReference type="Proteomes" id="UP000326464">
    <property type="component" value="Unassembled WGS sequence"/>
</dbReference>
<accession>A0A7X1NQ30</accession>
<evidence type="ECO:0000313" key="2">
    <source>
        <dbReference type="Proteomes" id="UP000326464"/>
    </source>
</evidence>
<keyword evidence="2" id="KW-1185">Reference proteome</keyword>
<comment type="caution">
    <text evidence="1">The sequence shown here is derived from an EMBL/GenBank/DDBJ whole genome shotgun (WGS) entry which is preliminary data.</text>
</comment>
<reference evidence="2" key="1">
    <citation type="submission" date="2019-07" db="EMBL/GenBank/DDBJ databases">
        <title>Arthrobacter KR32 sp. nov., isolated from mountain cheese made of cows milk.</title>
        <authorList>
            <person name="Flegler A."/>
        </authorList>
    </citation>
    <scope>NUCLEOTIDE SEQUENCE [LARGE SCALE GENOMIC DNA]</scope>
    <source>
        <strain evidence="2">KR32</strain>
    </source>
</reference>
<sequence length="91" mass="10052">MPCDPIDGRKLAPDTGTVMGVNLEWGRETLAEYSEKLGERAAVAVAFADFPLNEEDPGPLALVPRLPGLTDAERVLMLEWLARYIQTAQQR</sequence>